<keyword evidence="2" id="KW-0723">Serine/threonine-protein kinase</keyword>
<dbReference type="GO" id="GO:0004674">
    <property type="term" value="F:protein serine/threonine kinase activity"/>
    <property type="evidence" value="ECO:0007669"/>
    <property type="project" value="UniProtKB-KW"/>
</dbReference>
<dbReference type="PROSITE" id="PS00107">
    <property type="entry name" value="PROTEIN_KINASE_ATP"/>
    <property type="match status" value="1"/>
</dbReference>
<evidence type="ECO:0000256" key="7">
    <source>
        <dbReference type="ARBA" id="ARBA00047899"/>
    </source>
</evidence>
<dbReference type="Proteomes" id="UP000316598">
    <property type="component" value="Unassembled WGS sequence"/>
</dbReference>
<dbReference type="InterPro" id="IPR000719">
    <property type="entry name" value="Prot_kinase_dom"/>
</dbReference>
<comment type="catalytic activity">
    <reaction evidence="7">
        <text>L-threonyl-[protein] + ATP = O-phospho-L-threonyl-[protein] + ADP + H(+)</text>
        <dbReference type="Rhea" id="RHEA:46608"/>
        <dbReference type="Rhea" id="RHEA-COMP:11060"/>
        <dbReference type="Rhea" id="RHEA-COMP:11605"/>
        <dbReference type="ChEBI" id="CHEBI:15378"/>
        <dbReference type="ChEBI" id="CHEBI:30013"/>
        <dbReference type="ChEBI" id="CHEBI:30616"/>
        <dbReference type="ChEBI" id="CHEBI:61977"/>
        <dbReference type="ChEBI" id="CHEBI:456216"/>
        <dbReference type="EC" id="2.7.11.1"/>
    </reaction>
</comment>
<evidence type="ECO:0000256" key="1">
    <source>
        <dbReference type="ARBA" id="ARBA00012513"/>
    </source>
</evidence>
<protein>
    <recommendedName>
        <fullName evidence="1">non-specific serine/threonine protein kinase</fullName>
        <ecNumber evidence="1">2.7.11.1</ecNumber>
    </recommendedName>
</protein>
<comment type="catalytic activity">
    <reaction evidence="8">
        <text>L-seryl-[protein] + ATP = O-phospho-L-seryl-[protein] + ADP + H(+)</text>
        <dbReference type="Rhea" id="RHEA:17989"/>
        <dbReference type="Rhea" id="RHEA-COMP:9863"/>
        <dbReference type="Rhea" id="RHEA-COMP:11604"/>
        <dbReference type="ChEBI" id="CHEBI:15378"/>
        <dbReference type="ChEBI" id="CHEBI:29999"/>
        <dbReference type="ChEBI" id="CHEBI:30616"/>
        <dbReference type="ChEBI" id="CHEBI:83421"/>
        <dbReference type="ChEBI" id="CHEBI:456216"/>
        <dbReference type="EC" id="2.7.11.1"/>
    </reaction>
</comment>
<evidence type="ECO:0000256" key="6">
    <source>
        <dbReference type="ARBA" id="ARBA00022840"/>
    </source>
</evidence>
<dbReference type="InterPro" id="IPR011009">
    <property type="entry name" value="Kinase-like_dom_sf"/>
</dbReference>
<evidence type="ECO:0000256" key="3">
    <source>
        <dbReference type="ARBA" id="ARBA00022679"/>
    </source>
</evidence>
<evidence type="ECO:0000256" key="4">
    <source>
        <dbReference type="ARBA" id="ARBA00022741"/>
    </source>
</evidence>
<dbReference type="Pfam" id="PF00069">
    <property type="entry name" value="Pkinase"/>
    <property type="match status" value="1"/>
</dbReference>
<dbReference type="GO" id="GO:0106310">
    <property type="term" value="F:protein serine kinase activity"/>
    <property type="evidence" value="ECO:0007669"/>
    <property type="project" value="RHEA"/>
</dbReference>
<dbReference type="Gene3D" id="1.10.510.10">
    <property type="entry name" value="Transferase(Phosphotransferase) domain 1"/>
    <property type="match status" value="1"/>
</dbReference>
<feature type="domain" description="Protein kinase" evidence="10">
    <location>
        <begin position="31"/>
        <end position="306"/>
    </location>
</feature>
<dbReference type="EC" id="2.7.11.1" evidence="1"/>
<dbReference type="FunFam" id="3.30.200.20:FF:000035">
    <property type="entry name" value="Serine/threonine protein kinase Stk1"/>
    <property type="match status" value="1"/>
</dbReference>
<evidence type="ECO:0000256" key="8">
    <source>
        <dbReference type="ARBA" id="ARBA00048679"/>
    </source>
</evidence>
<dbReference type="GO" id="GO:0005524">
    <property type="term" value="F:ATP binding"/>
    <property type="evidence" value="ECO:0007669"/>
    <property type="project" value="UniProtKB-UniRule"/>
</dbReference>
<sequence>MTDTPDTNENDRLKSEIVGPASLVGQRLGDYQILRRLGRGGMAEVFVAKHLQLGRDVALKVLRRELARDEDYVTRFRREARAAAKLTHANIVAVFDVGSIEGWHYMAQEFVDGENLREILERNGPFSADDAIKVLVGVASALEAAAEAGITHRDIKPDNIMRSARGVIKVADFGLARVGIGTDETRADLTQAGLTLGTPRYMSPEQVQGKPVDSRSDLYSLGVTMYHLLAGEPPFTGSDPLALAVKHLHETAEPLDRARNVCDAKGNPDVPEWLIAVVDRLMAKLPDDRYQNPSELLDAVQNETSLSSLAISSPRPVAATIRLQRLADEARRGQRSRIVRRLALLAAPVAAGLITYAWFDREPAISVTDLLRPQTVTRAETVEEQYLIAATRNDEAGWQSVAQYFSDANNSANNEYRIKSQLQLARMYSAEDRSSDALKTLATLLSDPKAGLLYQVLARLEQCRILEANGDNVSLRDAKEQLRAVTSDLIASNPGAKETLRQVVPEADWLRFGIEPS</sequence>
<keyword evidence="6 9" id="KW-0067">ATP-binding</keyword>
<evidence type="ECO:0000259" key="10">
    <source>
        <dbReference type="PROSITE" id="PS50011"/>
    </source>
</evidence>
<keyword evidence="12" id="KW-1185">Reference proteome</keyword>
<dbReference type="RefSeq" id="WP_146516682.1">
    <property type="nucleotide sequence ID" value="NZ_SJPI01000003.1"/>
</dbReference>
<evidence type="ECO:0000256" key="2">
    <source>
        <dbReference type="ARBA" id="ARBA00022527"/>
    </source>
</evidence>
<keyword evidence="5 11" id="KW-0418">Kinase</keyword>
<dbReference type="InterPro" id="IPR017441">
    <property type="entry name" value="Protein_kinase_ATP_BS"/>
</dbReference>
<evidence type="ECO:0000256" key="9">
    <source>
        <dbReference type="PROSITE-ProRule" id="PRU10141"/>
    </source>
</evidence>
<dbReference type="PROSITE" id="PS50011">
    <property type="entry name" value="PROTEIN_KINASE_DOM"/>
    <property type="match status" value="1"/>
</dbReference>
<dbReference type="PANTHER" id="PTHR43289:SF6">
    <property type="entry name" value="SERINE_THREONINE-PROTEIN KINASE NEKL-3"/>
    <property type="match status" value="1"/>
</dbReference>
<feature type="binding site" evidence="9">
    <location>
        <position position="60"/>
    </location>
    <ligand>
        <name>ATP</name>
        <dbReference type="ChEBI" id="CHEBI:30616"/>
    </ligand>
</feature>
<keyword evidence="4 9" id="KW-0547">Nucleotide-binding</keyword>
<gene>
    <name evidence="11" type="primary">pknB_25</name>
    <name evidence="11" type="ORF">Pla22_43060</name>
</gene>
<dbReference type="OrthoDB" id="6111975at2"/>
<name>A0A5C5WEF0_9BACT</name>
<dbReference type="CDD" id="cd14014">
    <property type="entry name" value="STKc_PknB_like"/>
    <property type="match status" value="1"/>
</dbReference>
<dbReference type="Gene3D" id="3.30.200.20">
    <property type="entry name" value="Phosphorylase Kinase, domain 1"/>
    <property type="match status" value="1"/>
</dbReference>
<dbReference type="PANTHER" id="PTHR43289">
    <property type="entry name" value="MITOGEN-ACTIVATED PROTEIN KINASE KINASE KINASE 20-RELATED"/>
    <property type="match status" value="1"/>
</dbReference>
<organism evidence="11 12">
    <name type="scientific">Rubripirellula amarantea</name>
    <dbReference type="NCBI Taxonomy" id="2527999"/>
    <lineage>
        <taxon>Bacteria</taxon>
        <taxon>Pseudomonadati</taxon>
        <taxon>Planctomycetota</taxon>
        <taxon>Planctomycetia</taxon>
        <taxon>Pirellulales</taxon>
        <taxon>Pirellulaceae</taxon>
        <taxon>Rubripirellula</taxon>
    </lineage>
</organism>
<accession>A0A5C5WEF0</accession>
<evidence type="ECO:0000256" key="5">
    <source>
        <dbReference type="ARBA" id="ARBA00022777"/>
    </source>
</evidence>
<proteinExistence type="predicted"/>
<dbReference type="AlphaFoldDB" id="A0A5C5WEF0"/>
<evidence type="ECO:0000313" key="11">
    <source>
        <dbReference type="EMBL" id="TWT49114.1"/>
    </source>
</evidence>
<reference evidence="11 12" key="1">
    <citation type="submission" date="2019-02" db="EMBL/GenBank/DDBJ databases">
        <title>Deep-cultivation of Planctomycetes and their phenomic and genomic characterization uncovers novel biology.</title>
        <authorList>
            <person name="Wiegand S."/>
            <person name="Jogler M."/>
            <person name="Boedeker C."/>
            <person name="Pinto D."/>
            <person name="Vollmers J."/>
            <person name="Rivas-Marin E."/>
            <person name="Kohn T."/>
            <person name="Peeters S.H."/>
            <person name="Heuer A."/>
            <person name="Rast P."/>
            <person name="Oberbeckmann S."/>
            <person name="Bunk B."/>
            <person name="Jeske O."/>
            <person name="Meyerdierks A."/>
            <person name="Storesund J.E."/>
            <person name="Kallscheuer N."/>
            <person name="Luecker S."/>
            <person name="Lage O.M."/>
            <person name="Pohl T."/>
            <person name="Merkel B.J."/>
            <person name="Hornburger P."/>
            <person name="Mueller R.-W."/>
            <person name="Bruemmer F."/>
            <person name="Labrenz M."/>
            <person name="Spormann A.M."/>
            <person name="Op Den Camp H."/>
            <person name="Overmann J."/>
            <person name="Amann R."/>
            <person name="Jetten M.S.M."/>
            <person name="Mascher T."/>
            <person name="Medema M.H."/>
            <person name="Devos D.P."/>
            <person name="Kaster A.-K."/>
            <person name="Ovreas L."/>
            <person name="Rohde M."/>
            <person name="Galperin M.Y."/>
            <person name="Jogler C."/>
        </authorList>
    </citation>
    <scope>NUCLEOTIDE SEQUENCE [LARGE SCALE GENOMIC DNA]</scope>
    <source>
        <strain evidence="11 12">Pla22</strain>
    </source>
</reference>
<dbReference type="EMBL" id="SJPI01000003">
    <property type="protein sequence ID" value="TWT49114.1"/>
    <property type="molecule type" value="Genomic_DNA"/>
</dbReference>
<dbReference type="SUPFAM" id="SSF56112">
    <property type="entry name" value="Protein kinase-like (PK-like)"/>
    <property type="match status" value="1"/>
</dbReference>
<comment type="caution">
    <text evidence="11">The sequence shown here is derived from an EMBL/GenBank/DDBJ whole genome shotgun (WGS) entry which is preliminary data.</text>
</comment>
<evidence type="ECO:0000313" key="12">
    <source>
        <dbReference type="Proteomes" id="UP000316598"/>
    </source>
</evidence>
<dbReference type="SMART" id="SM00220">
    <property type="entry name" value="S_TKc"/>
    <property type="match status" value="1"/>
</dbReference>
<dbReference type="FunFam" id="1.10.510.10:FF:000021">
    <property type="entry name" value="Serine/threonine protein kinase"/>
    <property type="match status" value="1"/>
</dbReference>
<keyword evidence="3 11" id="KW-0808">Transferase</keyword>